<comment type="subcellular location">
    <subcellularLocation>
        <location evidence="1">Cytoplasm</location>
        <location evidence="1">Cytoskeleton</location>
        <location evidence="1">Microtubule organizing center</location>
        <location evidence="1">Centrosome</location>
        <location evidence="1">Centriolar satellite</location>
    </subcellularLocation>
</comment>
<feature type="compositionally biased region" description="Low complexity" evidence="9">
    <location>
        <begin position="320"/>
        <end position="336"/>
    </location>
</feature>
<evidence type="ECO:0000313" key="10">
    <source>
        <dbReference type="EMBL" id="KAK6192437.1"/>
    </source>
</evidence>
<comment type="similarity">
    <text evidence="6">Belongs to the CSTPP1 family.</text>
</comment>
<comment type="function">
    <text evidence="8">Regulator of the tubulin polyglutamylase complex (TPGC) that controls cytoskeletal organization, nuclear shape, and cilium disassembly by balancing microtubule and actin assembly. Regulates the assembly and stability of the TPGC and thereby modulates polyglutamylation of the microtubule, which antagonizes MAP4 binding.</text>
</comment>
<keyword evidence="11" id="KW-1185">Reference proteome</keyword>
<protein>
    <recommendedName>
        <fullName evidence="7">Centriolar satellite-associated tubulin polyglutamylase complex regulator 1</fullName>
    </recommendedName>
</protein>
<accession>A0AAN8Q963</accession>
<evidence type="ECO:0000256" key="7">
    <source>
        <dbReference type="ARBA" id="ARBA00033769"/>
    </source>
</evidence>
<evidence type="ECO:0000313" key="11">
    <source>
        <dbReference type="Proteomes" id="UP001347796"/>
    </source>
</evidence>
<proteinExistence type="inferred from homology"/>
<evidence type="ECO:0000256" key="2">
    <source>
        <dbReference type="ARBA" id="ARBA00022490"/>
    </source>
</evidence>
<evidence type="ECO:0000256" key="6">
    <source>
        <dbReference type="ARBA" id="ARBA00033750"/>
    </source>
</evidence>
<gene>
    <name evidence="10" type="ORF">SNE40_003906</name>
</gene>
<keyword evidence="4" id="KW-0493">Microtubule</keyword>
<comment type="caution">
    <text evidence="10">The sequence shown here is derived from an EMBL/GenBank/DDBJ whole genome shotgun (WGS) entry which is preliminary data.</text>
</comment>
<dbReference type="AlphaFoldDB" id="A0AAN8Q963"/>
<keyword evidence="2" id="KW-0963">Cytoplasm</keyword>
<dbReference type="Gene3D" id="1.20.890.10">
    <property type="entry name" value="cAMP-dependent protein kinase regulatory subunit, dimerization-anchoring domain"/>
    <property type="match status" value="1"/>
</dbReference>
<dbReference type="Proteomes" id="UP001347796">
    <property type="component" value="Unassembled WGS sequence"/>
</dbReference>
<evidence type="ECO:0000256" key="3">
    <source>
        <dbReference type="ARBA" id="ARBA00022553"/>
    </source>
</evidence>
<feature type="region of interest" description="Disordered" evidence="9">
    <location>
        <begin position="271"/>
        <end position="336"/>
    </location>
</feature>
<sequence length="336" mass="38082">MAQDDRYSMSAEKYLTKHNILVYLEDAVTQLLEHREENSKVNSVKFLTDYFSSVRDGNHTMFREYSFIHSTPHNRASFVRLFWKCYRQIGKKGDLLSIQEYHSLLGLISPDFPFDVVKKTARIILIDDALDCLISFSDFIYAFQAQLYYEEFLEKCSAKYQSLLQSFCSPRDPVVVPTSGSEEATVHQSSGQRSEDVDSMHFFRAIYPLCDRIEYSSPPISSLKEILFNVPRISFYGFLISIAKSESINAHIGRLPPKMELLEGGDTELTSLPELAPQRAPQSNPPSRTMLVRPTMPARSKSALGITKTRKPAQLPTQLDSSSSDTDTVSDSTESI</sequence>
<name>A0AAN8Q963_PATCE</name>
<dbReference type="EMBL" id="JAZGQO010000002">
    <property type="protein sequence ID" value="KAK6192437.1"/>
    <property type="molecule type" value="Genomic_DNA"/>
</dbReference>
<reference evidence="10 11" key="1">
    <citation type="submission" date="2024-01" db="EMBL/GenBank/DDBJ databases">
        <title>The genome of the rayed Mediterranean limpet Patella caerulea (Linnaeus, 1758).</title>
        <authorList>
            <person name="Anh-Thu Weber A."/>
            <person name="Halstead-Nussloch G."/>
        </authorList>
    </citation>
    <scope>NUCLEOTIDE SEQUENCE [LARGE SCALE GENOMIC DNA]</scope>
    <source>
        <strain evidence="10">AATW-2023a</strain>
        <tissue evidence="10">Whole specimen</tissue>
    </source>
</reference>
<dbReference type="GO" id="GO:0034451">
    <property type="term" value="C:centriolar satellite"/>
    <property type="evidence" value="ECO:0007669"/>
    <property type="project" value="UniProtKB-SubCell"/>
</dbReference>
<evidence type="ECO:0000256" key="1">
    <source>
        <dbReference type="ARBA" id="ARBA00004607"/>
    </source>
</evidence>
<keyword evidence="5" id="KW-0206">Cytoskeleton</keyword>
<evidence type="ECO:0000256" key="8">
    <source>
        <dbReference type="ARBA" id="ARBA00045673"/>
    </source>
</evidence>
<dbReference type="InterPro" id="IPR038968">
    <property type="entry name" value="CSTPP1"/>
</dbReference>
<dbReference type="PANTHER" id="PTHR34252">
    <property type="entry name" value="UPF0705 PROTEIN C11ORF49"/>
    <property type="match status" value="1"/>
</dbReference>
<keyword evidence="3" id="KW-0597">Phosphoprotein</keyword>
<evidence type="ECO:0000256" key="9">
    <source>
        <dbReference type="SAM" id="MobiDB-lite"/>
    </source>
</evidence>
<evidence type="ECO:0000256" key="5">
    <source>
        <dbReference type="ARBA" id="ARBA00023212"/>
    </source>
</evidence>
<evidence type="ECO:0000256" key="4">
    <source>
        <dbReference type="ARBA" id="ARBA00022701"/>
    </source>
</evidence>
<organism evidence="10 11">
    <name type="scientific">Patella caerulea</name>
    <name type="common">Rayed Mediterranean limpet</name>
    <dbReference type="NCBI Taxonomy" id="87958"/>
    <lineage>
        <taxon>Eukaryota</taxon>
        <taxon>Metazoa</taxon>
        <taxon>Spiralia</taxon>
        <taxon>Lophotrochozoa</taxon>
        <taxon>Mollusca</taxon>
        <taxon>Gastropoda</taxon>
        <taxon>Patellogastropoda</taxon>
        <taxon>Patelloidea</taxon>
        <taxon>Patellidae</taxon>
        <taxon>Patella</taxon>
    </lineage>
</organism>
<dbReference type="CDD" id="cd22959">
    <property type="entry name" value="DD_C11orf49"/>
    <property type="match status" value="1"/>
</dbReference>
<dbReference type="PANTHER" id="PTHR34252:SF1">
    <property type="entry name" value="CENTRIOLAR SATELLITE-ASSOCIATED TUBULIN POLYGLUTAMYLASE COMPLEX REGULATOR 1"/>
    <property type="match status" value="1"/>
</dbReference>
<dbReference type="GO" id="GO:0005874">
    <property type="term" value="C:microtubule"/>
    <property type="evidence" value="ECO:0007669"/>
    <property type="project" value="UniProtKB-KW"/>
</dbReference>